<gene>
    <name evidence="1" type="ORF">Bfra_010584</name>
</gene>
<protein>
    <submittedName>
        <fullName evidence="1">Uncharacterized protein</fullName>
    </submittedName>
</protein>
<proteinExistence type="predicted"/>
<dbReference type="EMBL" id="JABFCT010000028">
    <property type="protein sequence ID" value="KAF5867609.1"/>
    <property type="molecule type" value="Genomic_DNA"/>
</dbReference>
<keyword evidence="2" id="KW-1185">Reference proteome</keyword>
<dbReference type="RefSeq" id="XP_037186558.1">
    <property type="nucleotide sequence ID" value="XM_037340915.1"/>
</dbReference>
<comment type="caution">
    <text evidence="1">The sequence shown here is derived from an EMBL/GenBank/DDBJ whole genome shotgun (WGS) entry which is preliminary data.</text>
</comment>
<dbReference type="OrthoDB" id="10421111at2759"/>
<organism evidence="1 2">
    <name type="scientific">Botrytis fragariae</name>
    <dbReference type="NCBI Taxonomy" id="1964551"/>
    <lineage>
        <taxon>Eukaryota</taxon>
        <taxon>Fungi</taxon>
        <taxon>Dikarya</taxon>
        <taxon>Ascomycota</taxon>
        <taxon>Pezizomycotina</taxon>
        <taxon>Leotiomycetes</taxon>
        <taxon>Helotiales</taxon>
        <taxon>Sclerotiniaceae</taxon>
        <taxon>Botrytis</taxon>
    </lineage>
</organism>
<accession>A0A8H6AH79</accession>
<reference evidence="1 2" key="1">
    <citation type="journal article" date="2020" name="Phytopathology">
        <title>A high-quality genome resource of Botrytis fragariae, a new and rapidly spreading fungal pathogen causing strawberry gray mold in the U.S.A.</title>
        <authorList>
            <person name="Wu Y."/>
            <person name="Saski C.A."/>
            <person name="Schnabel G."/>
            <person name="Xiao S."/>
            <person name="Hu M."/>
        </authorList>
    </citation>
    <scope>NUCLEOTIDE SEQUENCE [LARGE SCALE GENOMIC DNA]</scope>
    <source>
        <strain evidence="1 2">BVB16</strain>
    </source>
</reference>
<evidence type="ECO:0000313" key="2">
    <source>
        <dbReference type="Proteomes" id="UP000531561"/>
    </source>
</evidence>
<dbReference type="GeneID" id="59264607"/>
<dbReference type="AlphaFoldDB" id="A0A8H6AH79"/>
<sequence length="208" mass="23288">MHARATVPKYYDDIIINTPNMALHDMQYLSKYTWIDVGMRTITSEQLDSGFLVSKALVIIGPLIRDANGRLNSGNCVTPWTPSEESKEFFPDWDNVPGLILTALPLRHFHPESKDSNDRIFINVIVAVHGFLGTLTWLDFNLLVPGKGQHPNCVPCEQLHGQSKGSGNIRRGRKAVTPKVNLSLGRVRHKVASSLRLAFTSFRQLVTE</sequence>
<name>A0A8H6AH79_9HELO</name>
<evidence type="ECO:0000313" key="1">
    <source>
        <dbReference type="EMBL" id="KAF5867609.1"/>
    </source>
</evidence>
<dbReference type="Proteomes" id="UP000531561">
    <property type="component" value="Unassembled WGS sequence"/>
</dbReference>